<evidence type="ECO:0000256" key="2">
    <source>
        <dbReference type="SAM" id="Phobius"/>
    </source>
</evidence>
<feature type="region of interest" description="Disordered" evidence="1">
    <location>
        <begin position="197"/>
        <end position="224"/>
    </location>
</feature>
<name>A0AAV4EB07_9GAST</name>
<dbReference type="EMBL" id="BMAT01003592">
    <property type="protein sequence ID" value="GFR58163.1"/>
    <property type="molecule type" value="Genomic_DNA"/>
</dbReference>
<dbReference type="AlphaFoldDB" id="A0AAV4EB07"/>
<keyword evidence="2" id="KW-0472">Membrane</keyword>
<keyword evidence="2" id="KW-0812">Transmembrane</keyword>
<evidence type="ECO:0000313" key="3">
    <source>
        <dbReference type="EMBL" id="GFR58163.1"/>
    </source>
</evidence>
<keyword evidence="4" id="KW-1185">Reference proteome</keyword>
<reference evidence="3 4" key="1">
    <citation type="journal article" date="2021" name="Elife">
        <title>Chloroplast acquisition without the gene transfer in kleptoplastic sea slugs, Plakobranchus ocellatus.</title>
        <authorList>
            <person name="Maeda T."/>
            <person name="Takahashi S."/>
            <person name="Yoshida T."/>
            <person name="Shimamura S."/>
            <person name="Takaki Y."/>
            <person name="Nagai Y."/>
            <person name="Toyoda A."/>
            <person name="Suzuki Y."/>
            <person name="Arimoto A."/>
            <person name="Ishii H."/>
            <person name="Satoh N."/>
            <person name="Nishiyama T."/>
            <person name="Hasebe M."/>
            <person name="Maruyama T."/>
            <person name="Minagawa J."/>
            <person name="Obokata J."/>
            <person name="Shigenobu S."/>
        </authorList>
    </citation>
    <scope>NUCLEOTIDE SEQUENCE [LARGE SCALE GENOMIC DNA]</scope>
</reference>
<sequence length="367" mass="39164">MVTLHGALATVPTTTTAAVTTTTTVPTTTTAATATLEAKTTTSPTTTTAAVTTTTVPTTTTTTATITIPTAASASATTTTVPTTTVPTMTTAASTTTDLATTIASSITTPLTTTTWPITASPTTAVAAHTTTATTTAVVTTSARVKTTTEIQLALSTGHQMAVVYLGLILGLSFGISCCCAGTWLAINRYRRRHMKHDAQENDAVVDDDDDDDDDDDECDGEEDDEICHQYDKDDFGDERVADVQNVSDSENDLQELHACDEEIEFGLENESFKRDEVADQVALAATIKFEIQAENREIPKNHIHYDRLHIKLANSLLKLRPRSGPHSVEDQTVSNSSVTTAVEMIEGSLKPLHSANVLRKFHQSNC</sequence>
<dbReference type="Proteomes" id="UP000762676">
    <property type="component" value="Unassembled WGS sequence"/>
</dbReference>
<protein>
    <submittedName>
        <fullName evidence="3">Uncharacterized protein</fullName>
    </submittedName>
</protein>
<keyword evidence="2" id="KW-1133">Transmembrane helix</keyword>
<feature type="compositionally biased region" description="Acidic residues" evidence="1">
    <location>
        <begin position="204"/>
        <end position="224"/>
    </location>
</feature>
<feature type="transmembrane region" description="Helical" evidence="2">
    <location>
        <begin position="162"/>
        <end position="187"/>
    </location>
</feature>
<gene>
    <name evidence="3" type="ORF">ElyMa_001761200</name>
</gene>
<evidence type="ECO:0000313" key="4">
    <source>
        <dbReference type="Proteomes" id="UP000762676"/>
    </source>
</evidence>
<evidence type="ECO:0000256" key="1">
    <source>
        <dbReference type="SAM" id="MobiDB-lite"/>
    </source>
</evidence>
<accession>A0AAV4EB07</accession>
<organism evidence="3 4">
    <name type="scientific">Elysia marginata</name>
    <dbReference type="NCBI Taxonomy" id="1093978"/>
    <lineage>
        <taxon>Eukaryota</taxon>
        <taxon>Metazoa</taxon>
        <taxon>Spiralia</taxon>
        <taxon>Lophotrochozoa</taxon>
        <taxon>Mollusca</taxon>
        <taxon>Gastropoda</taxon>
        <taxon>Heterobranchia</taxon>
        <taxon>Euthyneura</taxon>
        <taxon>Panpulmonata</taxon>
        <taxon>Sacoglossa</taxon>
        <taxon>Placobranchoidea</taxon>
        <taxon>Plakobranchidae</taxon>
        <taxon>Elysia</taxon>
    </lineage>
</organism>
<comment type="caution">
    <text evidence="3">The sequence shown here is derived from an EMBL/GenBank/DDBJ whole genome shotgun (WGS) entry which is preliminary data.</text>
</comment>
<proteinExistence type="predicted"/>